<accession>A0ABU3VHG6</accession>
<proteinExistence type="predicted"/>
<protein>
    <submittedName>
        <fullName evidence="1">Uncharacterized protein</fullName>
    </submittedName>
</protein>
<name>A0ABU3VHG6_9RHOB</name>
<evidence type="ECO:0000313" key="1">
    <source>
        <dbReference type="EMBL" id="MDU9005629.1"/>
    </source>
</evidence>
<evidence type="ECO:0000313" key="2">
    <source>
        <dbReference type="Proteomes" id="UP001255416"/>
    </source>
</evidence>
<gene>
    <name evidence="1" type="ORF">QO231_17490</name>
</gene>
<reference evidence="2" key="1">
    <citation type="submission" date="2023-05" db="EMBL/GenBank/DDBJ databases">
        <title>Sedimentitalea sp. nov. JM2-8.</title>
        <authorList>
            <person name="Huang J."/>
        </authorList>
    </citation>
    <scope>NUCLEOTIDE SEQUENCE [LARGE SCALE GENOMIC DNA]</scope>
    <source>
        <strain evidence="2">KHS03</strain>
    </source>
</reference>
<dbReference type="EMBL" id="JASMWN010000015">
    <property type="protein sequence ID" value="MDU9005629.1"/>
    <property type="molecule type" value="Genomic_DNA"/>
</dbReference>
<sequence length="146" mass="15937">MSEFLPGEVIEIAVNGSFAHVQVTHHHPSYPPVVRVLRGLSRQPWSGPDPAERTKTAFKVLIPLKAALARAGCPAKSLGQAPVPKVDRVFPTFRTPVRGRDGAVLYGWFWNGHTLRHGDDSEAATKFPLREVTGAAALLDRIAREA</sequence>
<dbReference type="RefSeq" id="WP_316779314.1">
    <property type="nucleotide sequence ID" value="NZ_JASMWN010000015.1"/>
</dbReference>
<dbReference type="Proteomes" id="UP001255416">
    <property type="component" value="Unassembled WGS sequence"/>
</dbReference>
<organism evidence="1 2">
    <name type="scientific">Sedimentitalea todarodis</name>
    <dbReference type="NCBI Taxonomy" id="1631240"/>
    <lineage>
        <taxon>Bacteria</taxon>
        <taxon>Pseudomonadati</taxon>
        <taxon>Pseudomonadota</taxon>
        <taxon>Alphaproteobacteria</taxon>
        <taxon>Rhodobacterales</taxon>
        <taxon>Paracoccaceae</taxon>
        <taxon>Sedimentitalea</taxon>
    </lineage>
</organism>
<keyword evidence="2" id="KW-1185">Reference proteome</keyword>
<comment type="caution">
    <text evidence="1">The sequence shown here is derived from an EMBL/GenBank/DDBJ whole genome shotgun (WGS) entry which is preliminary data.</text>
</comment>